<comment type="caution">
    <text evidence="6">The sequence shown here is derived from an EMBL/GenBank/DDBJ whole genome shotgun (WGS) entry which is preliminary data.</text>
</comment>
<feature type="domain" description="HTH tetR-type" evidence="5">
    <location>
        <begin position="18"/>
        <end position="78"/>
    </location>
</feature>
<dbReference type="GO" id="GO:0000976">
    <property type="term" value="F:transcription cis-regulatory region binding"/>
    <property type="evidence" value="ECO:0007669"/>
    <property type="project" value="TreeGrafter"/>
</dbReference>
<dbReference type="PRINTS" id="PR00455">
    <property type="entry name" value="HTHTETR"/>
</dbReference>
<dbReference type="SUPFAM" id="SSF46689">
    <property type="entry name" value="Homeodomain-like"/>
    <property type="match status" value="1"/>
</dbReference>
<dbReference type="InterPro" id="IPR001647">
    <property type="entry name" value="HTH_TetR"/>
</dbReference>
<sequence length="191" mass="20713">MPSSPTPAPHVPAGRGPEQVVPLLISAARDLFAERGPDNVSLREVAKTAGVNHGLIHVYIGTRDDLLDRVFEQAFAESEAVLADTHDLAEAIAALRTMPDDGWTRLLAWTILSGHPRRPSNFGAGTIERIAKGTPGLRPEQVRQALAATIIQAVGLHLFGDWVREAVGLHKQTPEKFRTRMNGLLDQALEA</sequence>
<dbReference type="InterPro" id="IPR050109">
    <property type="entry name" value="HTH-type_TetR-like_transc_reg"/>
</dbReference>
<evidence type="ECO:0000313" key="7">
    <source>
        <dbReference type="Proteomes" id="UP001138997"/>
    </source>
</evidence>
<organism evidence="6 7">
    <name type="scientific">Kineosporia babensis</name>
    <dbReference type="NCBI Taxonomy" id="499548"/>
    <lineage>
        <taxon>Bacteria</taxon>
        <taxon>Bacillati</taxon>
        <taxon>Actinomycetota</taxon>
        <taxon>Actinomycetes</taxon>
        <taxon>Kineosporiales</taxon>
        <taxon>Kineosporiaceae</taxon>
        <taxon>Kineosporia</taxon>
    </lineage>
</organism>
<dbReference type="PROSITE" id="PS50977">
    <property type="entry name" value="HTH_TETR_2"/>
    <property type="match status" value="1"/>
</dbReference>
<keyword evidence="3" id="KW-0804">Transcription</keyword>
<dbReference type="InterPro" id="IPR009057">
    <property type="entry name" value="Homeodomain-like_sf"/>
</dbReference>
<name>A0A9X1NLQ5_9ACTN</name>
<evidence type="ECO:0000256" key="4">
    <source>
        <dbReference type="PROSITE-ProRule" id="PRU00335"/>
    </source>
</evidence>
<dbReference type="EMBL" id="JAJOMB010000032">
    <property type="protein sequence ID" value="MCD5316635.1"/>
    <property type="molecule type" value="Genomic_DNA"/>
</dbReference>
<proteinExistence type="predicted"/>
<reference evidence="6" key="1">
    <citation type="submission" date="2021-11" db="EMBL/GenBank/DDBJ databases">
        <title>Streptomyces corallinus and Kineosporia corallina sp. nov., two new coral-derived marine actinobacteria.</title>
        <authorList>
            <person name="Buangrab K."/>
            <person name="Sutthacheep M."/>
            <person name="Yeemin T."/>
            <person name="Harunari E."/>
            <person name="Igarashi Y."/>
            <person name="Sripreechasak P."/>
            <person name="Kanchanasin P."/>
            <person name="Tanasupawat S."/>
            <person name="Phongsopitanun W."/>
        </authorList>
    </citation>
    <scope>NUCLEOTIDE SEQUENCE</scope>
    <source>
        <strain evidence="6">JCM 31032</strain>
    </source>
</reference>
<dbReference type="AlphaFoldDB" id="A0A9X1NLQ5"/>
<gene>
    <name evidence="6" type="ORF">LR394_37625</name>
</gene>
<evidence type="ECO:0000256" key="1">
    <source>
        <dbReference type="ARBA" id="ARBA00023015"/>
    </source>
</evidence>
<keyword evidence="1" id="KW-0805">Transcription regulation</keyword>
<accession>A0A9X1NLQ5</accession>
<dbReference type="PANTHER" id="PTHR30055">
    <property type="entry name" value="HTH-TYPE TRANSCRIPTIONAL REGULATOR RUTR"/>
    <property type="match status" value="1"/>
</dbReference>
<feature type="DNA-binding region" description="H-T-H motif" evidence="4">
    <location>
        <begin position="41"/>
        <end position="60"/>
    </location>
</feature>
<dbReference type="RefSeq" id="WP_231449486.1">
    <property type="nucleotide sequence ID" value="NZ_JAJOMB010000032.1"/>
</dbReference>
<keyword evidence="2 4" id="KW-0238">DNA-binding</keyword>
<evidence type="ECO:0000259" key="5">
    <source>
        <dbReference type="PROSITE" id="PS50977"/>
    </source>
</evidence>
<dbReference type="Pfam" id="PF00440">
    <property type="entry name" value="TetR_N"/>
    <property type="match status" value="1"/>
</dbReference>
<dbReference type="Proteomes" id="UP001138997">
    <property type="component" value="Unassembled WGS sequence"/>
</dbReference>
<dbReference type="GO" id="GO:0003700">
    <property type="term" value="F:DNA-binding transcription factor activity"/>
    <property type="evidence" value="ECO:0007669"/>
    <property type="project" value="TreeGrafter"/>
</dbReference>
<evidence type="ECO:0000313" key="6">
    <source>
        <dbReference type="EMBL" id="MCD5316635.1"/>
    </source>
</evidence>
<dbReference type="PANTHER" id="PTHR30055:SF234">
    <property type="entry name" value="HTH-TYPE TRANSCRIPTIONAL REGULATOR BETI"/>
    <property type="match status" value="1"/>
</dbReference>
<evidence type="ECO:0000256" key="3">
    <source>
        <dbReference type="ARBA" id="ARBA00023163"/>
    </source>
</evidence>
<evidence type="ECO:0000256" key="2">
    <source>
        <dbReference type="ARBA" id="ARBA00023125"/>
    </source>
</evidence>
<keyword evidence="7" id="KW-1185">Reference proteome</keyword>
<protein>
    <submittedName>
        <fullName evidence="6">TetR/AcrR family transcriptional regulator helix-turn-helix transcriptional regulator</fullName>
    </submittedName>
</protein>
<dbReference type="Gene3D" id="1.10.357.10">
    <property type="entry name" value="Tetracycline Repressor, domain 2"/>
    <property type="match status" value="1"/>
</dbReference>